<dbReference type="PROSITE" id="PS00211">
    <property type="entry name" value="ABC_TRANSPORTER_1"/>
    <property type="match status" value="1"/>
</dbReference>
<dbReference type="GO" id="GO:0005524">
    <property type="term" value="F:ATP binding"/>
    <property type="evidence" value="ECO:0007669"/>
    <property type="project" value="UniProtKB-KW"/>
</dbReference>
<evidence type="ECO:0000256" key="3">
    <source>
        <dbReference type="ARBA" id="ARBA00022840"/>
    </source>
</evidence>
<dbReference type="SMART" id="SM00382">
    <property type="entry name" value="AAA"/>
    <property type="match status" value="1"/>
</dbReference>
<dbReference type="InterPro" id="IPR003593">
    <property type="entry name" value="AAA+_ATPase"/>
</dbReference>
<keyword evidence="3 5" id="KW-0067">ATP-binding</keyword>
<protein>
    <submittedName>
        <fullName evidence="5">ATP-binding cassette domain-containing protein</fullName>
    </submittedName>
</protein>
<feature type="domain" description="ABC transporter" evidence="4">
    <location>
        <begin position="10"/>
        <end position="247"/>
    </location>
</feature>
<dbReference type="EMBL" id="CP081864">
    <property type="protein sequence ID" value="QZN98028.1"/>
    <property type="molecule type" value="Genomic_DNA"/>
</dbReference>
<evidence type="ECO:0000313" key="6">
    <source>
        <dbReference type="Proteomes" id="UP000825886"/>
    </source>
</evidence>
<keyword evidence="1" id="KW-0813">Transport</keyword>
<evidence type="ECO:0000256" key="2">
    <source>
        <dbReference type="ARBA" id="ARBA00022741"/>
    </source>
</evidence>
<keyword evidence="6" id="KW-1185">Reference proteome</keyword>
<gene>
    <name evidence="5" type="ORF">K6K13_10495</name>
</gene>
<dbReference type="PROSITE" id="PS50893">
    <property type="entry name" value="ABC_TRANSPORTER_2"/>
    <property type="match status" value="1"/>
</dbReference>
<accession>A0ABX9ATJ6</accession>
<sequence length="258" mass="27699">MHQVTQRYPLPGTRFWQATQYHCVIDNVTLSLNKGEHVGLVGASGAGKSTLLKILLGLATPNSGSVHCQGRAVVPASTAALRWYRQLVQYIPQDPAATLAPHKTVAQSIAEPLHFLSHGTPSMSILQRALDDVALPASLLHQRVGTLSGGQAQRVAIARALALRPAFLIADEPVSGLDLPLRAQITALFDQLARHYDMGMLVVSHDISTVAALCQRVLVLHQGHIVEDRPCSALLSTPAHPHTRALLAAIPTLPDCYC</sequence>
<evidence type="ECO:0000313" key="5">
    <source>
        <dbReference type="EMBL" id="QZN98028.1"/>
    </source>
</evidence>
<dbReference type="InterPro" id="IPR050319">
    <property type="entry name" value="ABC_transp_ATP-bind"/>
</dbReference>
<reference evidence="5 6" key="1">
    <citation type="submission" date="2021-08" db="EMBL/GenBank/DDBJ databases">
        <title>Culture and genomic analysis of Symbiopectobacterium purcellii sp. nov. gen. nov., isolated from the leafhopper Empoasca decipiens.</title>
        <authorList>
            <person name="Nadal-Jimenez P."/>
            <person name="Siozios S."/>
            <person name="Halliday N."/>
            <person name="Camara M."/>
            <person name="Hurst G.D.D."/>
        </authorList>
    </citation>
    <scope>NUCLEOTIDE SEQUENCE [LARGE SCALE GENOMIC DNA]</scope>
    <source>
        <strain evidence="5 6">SyEd1</strain>
    </source>
</reference>
<evidence type="ECO:0000259" key="4">
    <source>
        <dbReference type="PROSITE" id="PS50893"/>
    </source>
</evidence>
<dbReference type="CDD" id="cd03257">
    <property type="entry name" value="ABC_NikE_OppD_transporters"/>
    <property type="match status" value="1"/>
</dbReference>
<dbReference type="InterPro" id="IPR003439">
    <property type="entry name" value="ABC_transporter-like_ATP-bd"/>
</dbReference>
<dbReference type="InterPro" id="IPR017871">
    <property type="entry name" value="ABC_transporter-like_CS"/>
</dbReference>
<dbReference type="SUPFAM" id="SSF52540">
    <property type="entry name" value="P-loop containing nucleoside triphosphate hydrolases"/>
    <property type="match status" value="1"/>
</dbReference>
<dbReference type="Proteomes" id="UP000825886">
    <property type="component" value="Chromosome"/>
</dbReference>
<dbReference type="PANTHER" id="PTHR43776">
    <property type="entry name" value="TRANSPORT ATP-BINDING PROTEIN"/>
    <property type="match status" value="1"/>
</dbReference>
<name>A0ABX9ATJ6_9ENTR</name>
<dbReference type="Pfam" id="PF00005">
    <property type="entry name" value="ABC_tran"/>
    <property type="match status" value="1"/>
</dbReference>
<dbReference type="Gene3D" id="3.40.50.300">
    <property type="entry name" value="P-loop containing nucleotide triphosphate hydrolases"/>
    <property type="match status" value="1"/>
</dbReference>
<dbReference type="InterPro" id="IPR027417">
    <property type="entry name" value="P-loop_NTPase"/>
</dbReference>
<keyword evidence="2" id="KW-0547">Nucleotide-binding</keyword>
<organism evidence="5 6">
    <name type="scientific">Symbiopectobacterium purcellii</name>
    <dbReference type="NCBI Taxonomy" id="2871826"/>
    <lineage>
        <taxon>Bacteria</taxon>
        <taxon>Pseudomonadati</taxon>
        <taxon>Pseudomonadota</taxon>
        <taxon>Gammaproteobacteria</taxon>
        <taxon>Enterobacterales</taxon>
        <taxon>Enterobacteriaceae</taxon>
    </lineage>
</organism>
<evidence type="ECO:0000256" key="1">
    <source>
        <dbReference type="ARBA" id="ARBA00022448"/>
    </source>
</evidence>
<proteinExistence type="predicted"/>